<feature type="transmembrane region" description="Helical" evidence="1">
    <location>
        <begin position="143"/>
        <end position="166"/>
    </location>
</feature>
<reference evidence="2 3" key="1">
    <citation type="submission" date="2019-07" db="EMBL/GenBank/DDBJ databases">
        <title>Whole genome shotgun sequence of Cellulomonas aerilata NBRC 106308.</title>
        <authorList>
            <person name="Hosoyama A."/>
            <person name="Uohara A."/>
            <person name="Ohji S."/>
            <person name="Ichikawa N."/>
        </authorList>
    </citation>
    <scope>NUCLEOTIDE SEQUENCE [LARGE SCALE GENOMIC DNA]</scope>
    <source>
        <strain evidence="2 3">NBRC 106308</strain>
    </source>
</reference>
<evidence type="ECO:0000313" key="2">
    <source>
        <dbReference type="EMBL" id="GEO33552.1"/>
    </source>
</evidence>
<comment type="caution">
    <text evidence="2">The sequence shown here is derived from an EMBL/GenBank/DDBJ whole genome shotgun (WGS) entry which is preliminary data.</text>
</comment>
<dbReference type="Proteomes" id="UP000321181">
    <property type="component" value="Unassembled WGS sequence"/>
</dbReference>
<accession>A0A512DAQ0</accession>
<evidence type="ECO:0000256" key="1">
    <source>
        <dbReference type="SAM" id="Phobius"/>
    </source>
</evidence>
<feature type="transmembrane region" description="Helical" evidence="1">
    <location>
        <begin position="112"/>
        <end position="136"/>
    </location>
</feature>
<keyword evidence="3" id="KW-1185">Reference proteome</keyword>
<proteinExistence type="predicted"/>
<feature type="transmembrane region" description="Helical" evidence="1">
    <location>
        <begin position="85"/>
        <end position="106"/>
    </location>
</feature>
<evidence type="ECO:0000313" key="3">
    <source>
        <dbReference type="Proteomes" id="UP000321181"/>
    </source>
</evidence>
<organism evidence="2 3">
    <name type="scientific">Cellulomonas aerilata</name>
    <dbReference type="NCBI Taxonomy" id="515326"/>
    <lineage>
        <taxon>Bacteria</taxon>
        <taxon>Bacillati</taxon>
        <taxon>Actinomycetota</taxon>
        <taxon>Actinomycetes</taxon>
        <taxon>Micrococcales</taxon>
        <taxon>Cellulomonadaceae</taxon>
        <taxon>Cellulomonas</taxon>
    </lineage>
</organism>
<gene>
    <name evidence="2" type="ORF">CAE01nite_12770</name>
</gene>
<feature type="transmembrane region" description="Helical" evidence="1">
    <location>
        <begin position="54"/>
        <end position="73"/>
    </location>
</feature>
<keyword evidence="1" id="KW-0472">Membrane</keyword>
<sequence>MALAGSVWAAFLLPPQVVTWDGDAAPGWARRLEGAESFDLIRAAGAAAGIRDHYVLFGLLIAPSFILIGVPLLRASQAVGRSTAVLAWSTLLGAPASLMSYGGVGLGDPWDLFWGAEIPLLLAVCVCGAVAGVLAYRRHRVPVWWAALLAATPVVIVAGTAVFSYFPHGSLVGYGVEVAALAVGVRSATVSTGEPASSHGVAGSR</sequence>
<keyword evidence="1" id="KW-1133">Transmembrane helix</keyword>
<keyword evidence="1" id="KW-0812">Transmembrane</keyword>
<protein>
    <submittedName>
        <fullName evidence="2">Uncharacterized protein</fullName>
    </submittedName>
</protein>
<dbReference type="AlphaFoldDB" id="A0A512DAQ0"/>
<dbReference type="EMBL" id="BJYY01000010">
    <property type="protein sequence ID" value="GEO33552.1"/>
    <property type="molecule type" value="Genomic_DNA"/>
</dbReference>
<name>A0A512DAQ0_9CELL</name>